<gene>
    <name evidence="1" type="primary">BAK1_0</name>
    <name evidence="1" type="ORF">g.121634</name>
</gene>
<evidence type="ECO:0000313" key="1">
    <source>
        <dbReference type="EMBL" id="JAT52621.1"/>
    </source>
</evidence>
<dbReference type="AlphaFoldDB" id="A0A1D1YDA6"/>
<accession>A0A1D1YDA6</accession>
<dbReference type="GO" id="GO:0016301">
    <property type="term" value="F:kinase activity"/>
    <property type="evidence" value="ECO:0007669"/>
    <property type="project" value="UniProtKB-KW"/>
</dbReference>
<organism evidence="1">
    <name type="scientific">Anthurium amnicola</name>
    <dbReference type="NCBI Taxonomy" id="1678845"/>
    <lineage>
        <taxon>Eukaryota</taxon>
        <taxon>Viridiplantae</taxon>
        <taxon>Streptophyta</taxon>
        <taxon>Embryophyta</taxon>
        <taxon>Tracheophyta</taxon>
        <taxon>Spermatophyta</taxon>
        <taxon>Magnoliopsida</taxon>
        <taxon>Liliopsida</taxon>
        <taxon>Araceae</taxon>
        <taxon>Pothoideae</taxon>
        <taxon>Potheae</taxon>
        <taxon>Anthurium</taxon>
    </lineage>
</organism>
<dbReference type="EMBL" id="GDJX01015315">
    <property type="protein sequence ID" value="JAT52621.1"/>
    <property type="molecule type" value="Transcribed_RNA"/>
</dbReference>
<proteinExistence type="predicted"/>
<reference evidence="1" key="1">
    <citation type="submission" date="2015-07" db="EMBL/GenBank/DDBJ databases">
        <title>Transcriptome Assembly of Anthurium amnicola.</title>
        <authorList>
            <person name="Suzuki J."/>
        </authorList>
    </citation>
    <scope>NUCLEOTIDE SEQUENCE</scope>
</reference>
<protein>
    <submittedName>
        <fullName evidence="1">BRASSINOSTEROID INSENSITIVE 1-associated receptor kinase 1</fullName>
    </submittedName>
</protein>
<keyword evidence="1" id="KW-0418">Kinase</keyword>
<sequence length="125" mass="14320">MGQNASEKTCQERKDLLKNEGKHAWGFSKGQNGWRKRCSLLLFRRLKEEESREHDPSFTLQLPCCRMPPHQCLPPSHWFTLVLSSPRHHLLQLPKVVAHLCAFCLPVESPPPHPLPSQLALVGDR</sequence>
<keyword evidence="1" id="KW-0675">Receptor</keyword>
<keyword evidence="1" id="KW-0808">Transferase</keyword>
<name>A0A1D1YDA6_9ARAE</name>